<dbReference type="Proteomes" id="UP000050640">
    <property type="component" value="Unplaced"/>
</dbReference>
<dbReference type="Gene3D" id="2.60.120.620">
    <property type="entry name" value="q2cbj1_9rhob like domain"/>
    <property type="match status" value="2"/>
</dbReference>
<reference evidence="8" key="1">
    <citation type="submission" date="2017-02" db="UniProtKB">
        <authorList>
            <consortium name="WormBaseParasite"/>
        </authorList>
    </citation>
    <scope>IDENTIFICATION</scope>
</reference>
<dbReference type="GO" id="GO:0005506">
    <property type="term" value="F:iron ion binding"/>
    <property type="evidence" value="ECO:0007669"/>
    <property type="project" value="InterPro"/>
</dbReference>
<dbReference type="GO" id="GO:0005737">
    <property type="term" value="C:cytoplasm"/>
    <property type="evidence" value="ECO:0007669"/>
    <property type="project" value="TreeGrafter"/>
</dbReference>
<evidence type="ECO:0000256" key="1">
    <source>
        <dbReference type="ARBA" id="ARBA00001961"/>
    </source>
</evidence>
<dbReference type="InterPro" id="IPR051842">
    <property type="entry name" value="uS12_prolyl_hydroxylase"/>
</dbReference>
<evidence type="ECO:0000259" key="6">
    <source>
        <dbReference type="SMART" id="SM00702"/>
    </source>
</evidence>
<dbReference type="PANTHER" id="PTHR12117">
    <property type="entry name" value="HISTONE ACETYLTRANSFERASE COMPLEX"/>
    <property type="match status" value="1"/>
</dbReference>
<keyword evidence="4" id="KW-0560">Oxidoreductase</keyword>
<dbReference type="InterPro" id="IPR019601">
    <property type="entry name" value="Oxoglutarate/Fe-dep_Oase_C"/>
</dbReference>
<evidence type="ECO:0000313" key="7">
    <source>
        <dbReference type="Proteomes" id="UP000050640"/>
    </source>
</evidence>
<proteinExistence type="predicted"/>
<dbReference type="STRING" id="1147741.A0A0R3RRT4"/>
<evidence type="ECO:0000313" key="8">
    <source>
        <dbReference type="WBParaSite" id="EEL_0000447101-mRNA-1"/>
    </source>
</evidence>
<accession>A0A0R3RRT4</accession>
<keyword evidence="3" id="KW-0223">Dioxygenase</keyword>
<dbReference type="GO" id="GO:0031418">
    <property type="term" value="F:L-ascorbic acid binding"/>
    <property type="evidence" value="ECO:0007669"/>
    <property type="project" value="UniProtKB-KW"/>
</dbReference>
<dbReference type="SMART" id="SM00702">
    <property type="entry name" value="P4Hc"/>
    <property type="match status" value="1"/>
</dbReference>
<protein>
    <submittedName>
        <fullName evidence="8">P4Hc domain-containing protein</fullName>
    </submittedName>
</protein>
<feature type="region of interest" description="Disordered" evidence="5">
    <location>
        <begin position="487"/>
        <end position="515"/>
    </location>
</feature>
<evidence type="ECO:0000256" key="3">
    <source>
        <dbReference type="ARBA" id="ARBA00022964"/>
    </source>
</evidence>
<dbReference type="AlphaFoldDB" id="A0A0R3RRT4"/>
<evidence type="ECO:0000256" key="4">
    <source>
        <dbReference type="ARBA" id="ARBA00023002"/>
    </source>
</evidence>
<keyword evidence="7" id="KW-1185">Reference proteome</keyword>
<dbReference type="GO" id="GO:0031543">
    <property type="term" value="F:peptidyl-proline dioxygenase activity"/>
    <property type="evidence" value="ECO:0007669"/>
    <property type="project" value="TreeGrafter"/>
</dbReference>
<dbReference type="GO" id="GO:0006449">
    <property type="term" value="P:regulation of translational termination"/>
    <property type="evidence" value="ECO:0007669"/>
    <property type="project" value="TreeGrafter"/>
</dbReference>
<organism evidence="7 8">
    <name type="scientific">Elaeophora elaphi</name>
    <dbReference type="NCBI Taxonomy" id="1147741"/>
    <lineage>
        <taxon>Eukaryota</taxon>
        <taxon>Metazoa</taxon>
        <taxon>Ecdysozoa</taxon>
        <taxon>Nematoda</taxon>
        <taxon>Chromadorea</taxon>
        <taxon>Rhabditida</taxon>
        <taxon>Spirurina</taxon>
        <taxon>Spiruromorpha</taxon>
        <taxon>Filarioidea</taxon>
        <taxon>Onchocercidae</taxon>
        <taxon>Elaeophora</taxon>
    </lineage>
</organism>
<dbReference type="Pfam" id="PF10637">
    <property type="entry name" value="Ofd1_CTDD"/>
    <property type="match status" value="1"/>
</dbReference>
<dbReference type="Pfam" id="PF13661">
    <property type="entry name" value="2OG-FeII_Oxy_4"/>
    <property type="match status" value="1"/>
</dbReference>
<sequence>MRPIERDGRGAWRFPTGDFESAGLCVEEIGVMSGFGVINSVYLTDEYAVEFQKTLSGETLFSKPFPHFCLPDFFTSKEFVANLRSELKTVQFERKENDLYSLNQTVDLSNFNASEFPTDLFKTDVLHWLRNISGVDLNSEVAITGSNYDYTDLLLPHDDQCEGRKFAFTFYLTQDWKETDGGQLLLYDCDDNNIPISVSKITNPMENMLMMFEVSPRSWHMVTEVLSRKERLSIHGWFHHTTCNIPDKSKLSSPERKLKPHMNITYEEMIEWISPEYIDPLQQSRIRHVFEELSEISLCDFISENKYESALHELEGACFEHIGPLNRRKLERLREDTLPSDSNLFVLLRLVRSRAMAMLLSRLTGLSTFAVNNIEYCSSVYRIGRNSYTMVDDEVIAETDQLGYCVDFNLFLFASEWHDDEYGGFISYVSRDEEEELIRIFPAWNSAALVFREPGVYPFVKYVNCKAGDRHYYVVSCSFYGFSPVDSSSGNNENSMESDGEVEINEAGPSRCKCD</sequence>
<feature type="domain" description="Prolyl 4-hydroxylase alpha subunit" evidence="6">
    <location>
        <begin position="66"/>
        <end position="239"/>
    </location>
</feature>
<name>A0A0R3RRT4_9BILA</name>
<comment type="cofactor">
    <cofactor evidence="1">
        <name>L-ascorbate</name>
        <dbReference type="ChEBI" id="CHEBI:38290"/>
    </cofactor>
</comment>
<dbReference type="PANTHER" id="PTHR12117:SF0">
    <property type="entry name" value="PROLYL 3-HYDROXYLASE OGFOD1"/>
    <property type="match status" value="1"/>
</dbReference>
<evidence type="ECO:0000256" key="2">
    <source>
        <dbReference type="ARBA" id="ARBA00022896"/>
    </source>
</evidence>
<dbReference type="WBParaSite" id="EEL_0000447101-mRNA-1">
    <property type="protein sequence ID" value="EEL_0000447101-mRNA-1"/>
    <property type="gene ID" value="EEL_0000447101"/>
</dbReference>
<keyword evidence="2" id="KW-0847">Vitamin C</keyword>
<dbReference type="InterPro" id="IPR006620">
    <property type="entry name" value="Pro_4_hyd_alph"/>
</dbReference>
<dbReference type="InterPro" id="IPR039558">
    <property type="entry name" value="TPA1/OFD1_N"/>
</dbReference>
<evidence type="ECO:0000256" key="5">
    <source>
        <dbReference type="SAM" id="MobiDB-lite"/>
    </source>
</evidence>